<feature type="binding site" description="axial binding residue" evidence="9">
    <location>
        <position position="206"/>
    </location>
    <ligand>
        <name>heme c</name>
        <dbReference type="ChEBI" id="CHEBI:61717"/>
        <label>2</label>
    </ligand>
    <ligandPart>
        <name>Fe</name>
        <dbReference type="ChEBI" id="CHEBI:18248"/>
    </ligandPart>
</feature>
<feature type="binding site" description="covalent" evidence="8">
    <location>
        <position position="54"/>
    </location>
    <ligand>
        <name>heme c</name>
        <dbReference type="ChEBI" id="CHEBI:61717"/>
        <label>1</label>
    </ligand>
</feature>
<dbReference type="Pfam" id="PF00034">
    <property type="entry name" value="Cytochrom_C"/>
    <property type="match status" value="1"/>
</dbReference>
<keyword evidence="3 8" id="KW-0349">Heme</keyword>
<dbReference type="GO" id="GO:0020037">
    <property type="term" value="F:heme binding"/>
    <property type="evidence" value="ECO:0007669"/>
    <property type="project" value="InterPro"/>
</dbReference>
<keyword evidence="6" id="KW-0249">Electron transport</keyword>
<feature type="binding site" description="covalent" evidence="8">
    <location>
        <position position="51"/>
    </location>
    <ligand>
        <name>heme c</name>
        <dbReference type="ChEBI" id="CHEBI:61717"/>
        <label>1</label>
    </ligand>
</feature>
<dbReference type="InterPro" id="IPR009056">
    <property type="entry name" value="Cyt_c-like_dom"/>
</dbReference>
<sequence>MNARSFLLAVAAAAVLPSGAALAAKLDLIEFRYPGPVEGSVAAGKEKAQVCNNCHGADGKAPVAMFPSVAGLPDQYLYWKLVEFKHSLRGDSIMTPLVANNTIEDLRDIAVFYASLPLVAPSPLTPEPVDAAVLDRGRSLYLHGDPAQGVPPCQGCHGVEGKGPTNAQPFQMAWPALYGQQATYMTTRLNNFRTGYAIDTTMDKIMQGVVRNMTAEDIDAVAAYVERLDGR</sequence>
<dbReference type="GO" id="GO:0005506">
    <property type="term" value="F:iron ion binding"/>
    <property type="evidence" value="ECO:0007669"/>
    <property type="project" value="InterPro"/>
</dbReference>
<dbReference type="InterPro" id="IPR024167">
    <property type="entry name" value="Cytochrome_c4-like"/>
</dbReference>
<feature type="binding site" description="axial binding residue" evidence="9">
    <location>
        <position position="157"/>
    </location>
    <ligand>
        <name>heme c</name>
        <dbReference type="ChEBI" id="CHEBI:61717"/>
        <label>2</label>
    </ligand>
    <ligandPart>
        <name>Fe</name>
        <dbReference type="ChEBI" id="CHEBI:18248"/>
    </ligandPart>
</feature>
<dbReference type="AlphaFoldDB" id="A0AAW9R3A2"/>
<evidence type="ECO:0000256" key="1">
    <source>
        <dbReference type="ARBA" id="ARBA00004418"/>
    </source>
</evidence>
<dbReference type="EMBL" id="JBBDHC010000004">
    <property type="protein sequence ID" value="MEJ1248887.1"/>
    <property type="molecule type" value="Genomic_DNA"/>
</dbReference>
<keyword evidence="4 9" id="KW-0479">Metal-binding</keyword>
<feature type="binding site" description="covalent" evidence="8">
    <location>
        <position position="156"/>
    </location>
    <ligand>
        <name>heme c</name>
        <dbReference type="ChEBI" id="CHEBI:61717"/>
        <label>2</label>
    </ligand>
</feature>
<evidence type="ECO:0000313" key="12">
    <source>
        <dbReference type="EMBL" id="MEJ1248887.1"/>
    </source>
</evidence>
<feature type="chain" id="PRO_5043477332" evidence="10">
    <location>
        <begin position="24"/>
        <end position="231"/>
    </location>
</feature>
<comment type="caution">
    <text evidence="12">The sequence shown here is derived from an EMBL/GenBank/DDBJ whole genome shotgun (WGS) entry which is preliminary data.</text>
</comment>
<evidence type="ECO:0000259" key="11">
    <source>
        <dbReference type="PROSITE" id="PS51007"/>
    </source>
</evidence>
<keyword evidence="7 9" id="KW-0408">Iron</keyword>
<dbReference type="Gene3D" id="1.10.760.10">
    <property type="entry name" value="Cytochrome c-like domain"/>
    <property type="match status" value="2"/>
</dbReference>
<evidence type="ECO:0000256" key="2">
    <source>
        <dbReference type="ARBA" id="ARBA00022448"/>
    </source>
</evidence>
<feature type="binding site" description="axial binding residue" evidence="9">
    <location>
        <position position="55"/>
    </location>
    <ligand>
        <name>heme c</name>
        <dbReference type="ChEBI" id="CHEBI:61717"/>
        <label>1</label>
    </ligand>
    <ligandPart>
        <name>Fe</name>
        <dbReference type="ChEBI" id="CHEBI:18248"/>
    </ligandPart>
</feature>
<dbReference type="PIRSF" id="PIRSF000005">
    <property type="entry name" value="Cytochrome_c4"/>
    <property type="match status" value="1"/>
</dbReference>
<name>A0AAW9R3A2_9GAMM</name>
<dbReference type="SUPFAM" id="SSF46626">
    <property type="entry name" value="Cytochrome c"/>
    <property type="match status" value="2"/>
</dbReference>
<evidence type="ECO:0000256" key="7">
    <source>
        <dbReference type="ARBA" id="ARBA00023004"/>
    </source>
</evidence>
<evidence type="ECO:0000256" key="5">
    <source>
        <dbReference type="ARBA" id="ARBA00022764"/>
    </source>
</evidence>
<dbReference type="RefSeq" id="WP_337334606.1">
    <property type="nucleotide sequence ID" value="NZ_JBBDHC010000004.1"/>
</dbReference>
<feature type="signal peptide" evidence="10">
    <location>
        <begin position="1"/>
        <end position="23"/>
    </location>
</feature>
<evidence type="ECO:0000256" key="9">
    <source>
        <dbReference type="PIRSR" id="PIRSR000005-2"/>
    </source>
</evidence>
<keyword evidence="10" id="KW-0732">Signal</keyword>
<feature type="binding site" description="covalent" evidence="8">
    <location>
        <position position="153"/>
    </location>
    <ligand>
        <name>heme c</name>
        <dbReference type="ChEBI" id="CHEBI:61717"/>
        <label>2</label>
    </ligand>
</feature>
<proteinExistence type="predicted"/>
<dbReference type="InterPro" id="IPR050597">
    <property type="entry name" value="Cytochrome_c_Oxidase_Subunit"/>
</dbReference>
<dbReference type="InterPro" id="IPR036909">
    <property type="entry name" value="Cyt_c-like_dom_sf"/>
</dbReference>
<dbReference type="Proteomes" id="UP001364472">
    <property type="component" value="Unassembled WGS sequence"/>
</dbReference>
<dbReference type="PANTHER" id="PTHR33751:SF9">
    <property type="entry name" value="CYTOCHROME C4"/>
    <property type="match status" value="1"/>
</dbReference>
<gene>
    <name evidence="12" type="ORF">WB794_04245</name>
</gene>
<evidence type="ECO:0000256" key="4">
    <source>
        <dbReference type="ARBA" id="ARBA00022723"/>
    </source>
</evidence>
<evidence type="ECO:0000256" key="8">
    <source>
        <dbReference type="PIRSR" id="PIRSR000005-1"/>
    </source>
</evidence>
<feature type="domain" description="Cytochrome c" evidence="11">
    <location>
        <begin position="39"/>
        <end position="117"/>
    </location>
</feature>
<evidence type="ECO:0000313" key="13">
    <source>
        <dbReference type="Proteomes" id="UP001364472"/>
    </source>
</evidence>
<dbReference type="GO" id="GO:0009055">
    <property type="term" value="F:electron transfer activity"/>
    <property type="evidence" value="ECO:0007669"/>
    <property type="project" value="InterPro"/>
</dbReference>
<comment type="PTM">
    <text evidence="8">Binds 2 heme c groups covalently per subunit.</text>
</comment>
<comment type="subcellular location">
    <subcellularLocation>
        <location evidence="1">Periplasm</location>
    </subcellularLocation>
</comment>
<reference evidence="12 13" key="1">
    <citation type="journal article" date="2016" name="Antonie Van Leeuwenhoek">
        <title>Denitratimonas tolerans gen. nov., sp. nov., a denitrifying bacterium isolated from a bioreactor for tannery wastewater treatment.</title>
        <authorList>
            <person name="Han S.I."/>
            <person name="Kim J.O."/>
            <person name="Lee Y.R."/>
            <person name="Ekpeghere K.I."/>
            <person name="Koh S.C."/>
            <person name="Whang K.S."/>
        </authorList>
    </citation>
    <scope>NUCLEOTIDE SEQUENCE [LARGE SCALE GENOMIC DNA]</scope>
    <source>
        <strain evidence="12 13">KACC 17565</strain>
    </source>
</reference>
<dbReference type="PANTHER" id="PTHR33751">
    <property type="entry name" value="CBB3-TYPE CYTOCHROME C OXIDASE SUBUNIT FIXP"/>
    <property type="match status" value="1"/>
</dbReference>
<feature type="domain" description="Cytochrome c" evidence="11">
    <location>
        <begin position="132"/>
        <end position="229"/>
    </location>
</feature>
<evidence type="ECO:0000256" key="3">
    <source>
        <dbReference type="ARBA" id="ARBA00022617"/>
    </source>
</evidence>
<dbReference type="PROSITE" id="PS51007">
    <property type="entry name" value="CYTC"/>
    <property type="match status" value="2"/>
</dbReference>
<feature type="binding site" description="axial binding residue" evidence="9">
    <location>
        <position position="94"/>
    </location>
    <ligand>
        <name>heme c</name>
        <dbReference type="ChEBI" id="CHEBI:61717"/>
        <label>1</label>
    </ligand>
    <ligandPart>
        <name>Fe</name>
        <dbReference type="ChEBI" id="CHEBI:18248"/>
    </ligandPart>
</feature>
<dbReference type="GO" id="GO:0042597">
    <property type="term" value="C:periplasmic space"/>
    <property type="evidence" value="ECO:0007669"/>
    <property type="project" value="UniProtKB-SubCell"/>
</dbReference>
<keyword evidence="13" id="KW-1185">Reference proteome</keyword>
<organism evidence="12 13">
    <name type="scientific">Denitratimonas tolerans</name>
    <dbReference type="NCBI Taxonomy" id="1338420"/>
    <lineage>
        <taxon>Bacteria</taxon>
        <taxon>Pseudomonadati</taxon>
        <taxon>Pseudomonadota</taxon>
        <taxon>Gammaproteobacteria</taxon>
        <taxon>Lysobacterales</taxon>
        <taxon>Lysobacteraceae</taxon>
        <taxon>Denitratimonas</taxon>
    </lineage>
</organism>
<accession>A0AAW9R3A2</accession>
<protein>
    <submittedName>
        <fullName evidence="12">C-type cytochrome</fullName>
    </submittedName>
</protein>
<evidence type="ECO:0000256" key="6">
    <source>
        <dbReference type="ARBA" id="ARBA00022982"/>
    </source>
</evidence>
<keyword evidence="5" id="KW-0574">Periplasm</keyword>
<keyword evidence="2" id="KW-0813">Transport</keyword>
<evidence type="ECO:0000256" key="10">
    <source>
        <dbReference type="SAM" id="SignalP"/>
    </source>
</evidence>